<dbReference type="RefSeq" id="WP_076691814.1">
    <property type="nucleotide sequence ID" value="NZ_CP018762.1"/>
</dbReference>
<dbReference type="EMBL" id="CP018762">
    <property type="protein sequence ID" value="APZ35446.1"/>
    <property type="molecule type" value="Genomic_DNA"/>
</dbReference>
<keyword evidence="2" id="KW-1185">Reference proteome</keyword>
<dbReference type="KEGG" id="maur:BOH66_15255"/>
<sequence length="85" mass="9421">MDASRSESGQLHAGGDPVLVVARQWERGWELFLDRRVVTQVASLGSAEQQIRDYLDTVDPEADHAHWEITVAVESHPKGGVDDRA</sequence>
<name>A0A1P8UBH0_9MICO</name>
<dbReference type="OrthoDB" id="3731619at2"/>
<dbReference type="Proteomes" id="UP000187185">
    <property type="component" value="Chromosome"/>
</dbReference>
<reference evidence="1 2" key="1">
    <citation type="submission" date="2016-12" db="EMBL/GenBank/DDBJ databases">
        <title>Complete genome sequence of Microbacterium aurum KACC 15219.</title>
        <authorList>
            <person name="Jung Y."/>
            <person name="Shin J.-H."/>
            <person name="Lee Y.-J."/>
            <person name="Yi H."/>
            <person name="Bahn Y.-S."/>
            <person name="Kim J.F."/>
            <person name="Lee D.-W."/>
        </authorList>
    </citation>
    <scope>NUCLEOTIDE SEQUENCE [LARGE SCALE GENOMIC DNA]</scope>
    <source>
        <strain evidence="1 2">KACC 15219</strain>
    </source>
</reference>
<dbReference type="AlphaFoldDB" id="A0A1P8UBH0"/>
<accession>A0A1P8UBH0</accession>
<organism evidence="1 2">
    <name type="scientific">Microbacterium aurum</name>
    <dbReference type="NCBI Taxonomy" id="36805"/>
    <lineage>
        <taxon>Bacteria</taxon>
        <taxon>Bacillati</taxon>
        <taxon>Actinomycetota</taxon>
        <taxon>Actinomycetes</taxon>
        <taxon>Micrococcales</taxon>
        <taxon>Microbacteriaceae</taxon>
        <taxon>Microbacterium</taxon>
    </lineage>
</organism>
<evidence type="ECO:0000313" key="1">
    <source>
        <dbReference type="EMBL" id="APZ35446.1"/>
    </source>
</evidence>
<dbReference type="STRING" id="36805.BOH66_15255"/>
<protein>
    <submittedName>
        <fullName evidence="1">Uncharacterized protein</fullName>
    </submittedName>
</protein>
<evidence type="ECO:0000313" key="2">
    <source>
        <dbReference type="Proteomes" id="UP000187185"/>
    </source>
</evidence>
<gene>
    <name evidence="1" type="ORF">BOH66_15255</name>
</gene>
<proteinExistence type="predicted"/>